<feature type="binding site" evidence="9">
    <location>
        <position position="88"/>
    </location>
    <ligand>
        <name>5-phospho-alpha-D-ribose 1-diphosphate</name>
        <dbReference type="ChEBI" id="CHEBI:58017"/>
    </ligand>
</feature>
<keyword evidence="2 9" id="KW-0028">Amino-acid biosynthesis</keyword>
<dbReference type="Pfam" id="PF02885">
    <property type="entry name" value="Glycos_trans_3N"/>
    <property type="match status" value="1"/>
</dbReference>
<feature type="binding site" evidence="9">
    <location>
        <position position="226"/>
    </location>
    <ligand>
        <name>Mg(2+)</name>
        <dbReference type="ChEBI" id="CHEBI:18420"/>
        <label>2</label>
    </ligand>
</feature>
<dbReference type="InterPro" id="IPR000312">
    <property type="entry name" value="Glycosyl_Trfase_fam3"/>
</dbReference>
<evidence type="ECO:0000256" key="2">
    <source>
        <dbReference type="ARBA" id="ARBA00022605"/>
    </source>
</evidence>
<keyword evidence="4 9" id="KW-0808">Transferase</keyword>
<evidence type="ECO:0000256" key="4">
    <source>
        <dbReference type="ARBA" id="ARBA00022679"/>
    </source>
</evidence>
<dbReference type="GO" id="GO:0004048">
    <property type="term" value="F:anthranilate phosphoribosyltransferase activity"/>
    <property type="evidence" value="ECO:0007669"/>
    <property type="project" value="UniProtKB-UniRule"/>
</dbReference>
<feature type="domain" description="Glycosyl transferase family 3 N-terminal" evidence="11">
    <location>
        <begin position="6"/>
        <end position="66"/>
    </location>
</feature>
<name>A0A0W0UGT4_9GAMM</name>
<dbReference type="PANTHER" id="PTHR43285:SF2">
    <property type="entry name" value="ANTHRANILATE PHOSPHORIBOSYLTRANSFERASE"/>
    <property type="match status" value="1"/>
</dbReference>
<feature type="binding site" evidence="9">
    <location>
        <position position="226"/>
    </location>
    <ligand>
        <name>Mg(2+)</name>
        <dbReference type="ChEBI" id="CHEBI:18420"/>
        <label>1</label>
    </ligand>
</feature>
<comment type="caution">
    <text evidence="12">The sequence shown here is derived from an EMBL/GenBank/DDBJ whole genome shotgun (WGS) entry which is preliminary data.</text>
</comment>
<dbReference type="PROSITE" id="PS51257">
    <property type="entry name" value="PROKAR_LIPOPROTEIN"/>
    <property type="match status" value="1"/>
</dbReference>
<comment type="caution">
    <text evidence="9">Lacks conserved residue(s) required for the propagation of feature annotation.</text>
</comment>
<dbReference type="InterPro" id="IPR017459">
    <property type="entry name" value="Glycosyl_Trfase_fam3_N_dom"/>
</dbReference>
<organism evidence="12 14">
    <name type="scientific">Legionella jamestowniensis</name>
    <dbReference type="NCBI Taxonomy" id="455"/>
    <lineage>
        <taxon>Bacteria</taxon>
        <taxon>Pseudomonadati</taxon>
        <taxon>Pseudomonadota</taxon>
        <taxon>Gammaproteobacteria</taxon>
        <taxon>Legionellales</taxon>
        <taxon>Legionellaceae</taxon>
        <taxon>Legionella</taxon>
    </lineage>
</organism>
<feature type="binding site" evidence="9">
    <location>
        <begin position="108"/>
        <end position="116"/>
    </location>
    <ligand>
        <name>5-phospho-alpha-D-ribose 1-diphosphate</name>
        <dbReference type="ChEBI" id="CHEBI:58017"/>
    </ligand>
</feature>
<feature type="binding site" evidence="9">
    <location>
        <position position="80"/>
    </location>
    <ligand>
        <name>5-phospho-alpha-D-ribose 1-diphosphate</name>
        <dbReference type="ChEBI" id="CHEBI:58017"/>
    </ligand>
</feature>
<dbReference type="PANTHER" id="PTHR43285">
    <property type="entry name" value="ANTHRANILATE PHOSPHORIBOSYLTRANSFERASE"/>
    <property type="match status" value="1"/>
</dbReference>
<comment type="similarity">
    <text evidence="8">In the C-terminal section; belongs to the anthranilate phosphoribosyltransferase family.</text>
</comment>
<dbReference type="EC" id="2.4.2.18" evidence="9"/>
<dbReference type="Gene3D" id="1.20.970.10">
    <property type="entry name" value="Transferase, Pyrimidine Nucleoside Phosphorylase, Chain C"/>
    <property type="match status" value="1"/>
</dbReference>
<feature type="binding site" evidence="9">
    <location>
        <position position="120"/>
    </location>
    <ligand>
        <name>5-phospho-alpha-D-ribose 1-diphosphate</name>
        <dbReference type="ChEBI" id="CHEBI:58017"/>
    </ligand>
</feature>
<evidence type="ECO:0000256" key="6">
    <source>
        <dbReference type="ARBA" id="ARBA00023141"/>
    </source>
</evidence>
<dbReference type="STRING" id="455.Ljam_1297"/>
<dbReference type="Pfam" id="PF00591">
    <property type="entry name" value="Glycos_transf_3"/>
    <property type="match status" value="1"/>
</dbReference>
<gene>
    <name evidence="9" type="primary">trpD</name>
    <name evidence="13" type="ORF">A8135_09290</name>
    <name evidence="12" type="ORF">Ljam_1297</name>
</gene>
<dbReference type="InterPro" id="IPR035902">
    <property type="entry name" value="Nuc_phospho_transferase"/>
</dbReference>
<comment type="catalytic activity">
    <reaction evidence="7 9">
        <text>N-(5-phospho-beta-D-ribosyl)anthranilate + diphosphate = 5-phospho-alpha-D-ribose 1-diphosphate + anthranilate</text>
        <dbReference type="Rhea" id="RHEA:11768"/>
        <dbReference type="ChEBI" id="CHEBI:16567"/>
        <dbReference type="ChEBI" id="CHEBI:18277"/>
        <dbReference type="ChEBI" id="CHEBI:33019"/>
        <dbReference type="ChEBI" id="CHEBI:58017"/>
        <dbReference type="EC" id="2.4.2.18"/>
    </reaction>
</comment>
<feature type="binding site" evidence="9">
    <location>
        <position position="225"/>
    </location>
    <ligand>
        <name>Mg(2+)</name>
        <dbReference type="ChEBI" id="CHEBI:18420"/>
        <label>2</label>
    </ligand>
</feature>
<evidence type="ECO:0000313" key="13">
    <source>
        <dbReference type="EMBL" id="OCH98945.1"/>
    </source>
</evidence>
<dbReference type="Gene3D" id="3.40.1030.10">
    <property type="entry name" value="Nucleoside phosphorylase/phosphoribosyltransferase catalytic domain"/>
    <property type="match status" value="1"/>
</dbReference>
<dbReference type="AlphaFoldDB" id="A0A0W0UGT4"/>
<dbReference type="OrthoDB" id="9806430at2"/>
<dbReference type="EMBL" id="LYOZ01000003">
    <property type="protein sequence ID" value="OCH98945.1"/>
    <property type="molecule type" value="Genomic_DNA"/>
</dbReference>
<dbReference type="HAMAP" id="MF_00211">
    <property type="entry name" value="TrpD"/>
    <property type="match status" value="1"/>
</dbReference>
<feature type="binding site" evidence="9">
    <location>
        <begin position="83"/>
        <end position="84"/>
    </location>
    <ligand>
        <name>5-phospho-alpha-D-ribose 1-diphosphate</name>
        <dbReference type="ChEBI" id="CHEBI:58017"/>
    </ligand>
</feature>
<feature type="binding site" evidence="9">
    <location>
        <position position="166"/>
    </location>
    <ligand>
        <name>anthranilate</name>
        <dbReference type="ChEBI" id="CHEBI:16567"/>
        <label>2</label>
    </ligand>
</feature>
<comment type="function">
    <text evidence="9">Catalyzes the transfer of the phosphoribosyl group of 5-phosphorylribose-1-pyrophosphate (PRPP) to anthranilate to yield N-(5'-phosphoribosyl)-anthranilate (PRA).</text>
</comment>
<feature type="domain" description="Glycosyl transferase family 3" evidence="10">
    <location>
        <begin position="73"/>
        <end position="323"/>
    </location>
</feature>
<keyword evidence="9" id="KW-0460">Magnesium</keyword>
<comment type="cofactor">
    <cofactor evidence="9">
        <name>Mg(2+)</name>
        <dbReference type="ChEBI" id="CHEBI:18420"/>
    </cofactor>
    <text evidence="9">Binds 2 magnesium ions per monomer.</text>
</comment>
<dbReference type="RefSeq" id="WP_058449314.1">
    <property type="nucleotide sequence ID" value="NZ_CAAAJF010000007.1"/>
</dbReference>
<evidence type="ECO:0000259" key="11">
    <source>
        <dbReference type="Pfam" id="PF02885"/>
    </source>
</evidence>
<dbReference type="SUPFAM" id="SSF52418">
    <property type="entry name" value="Nucleoside phosphorylase/phosphoribosyltransferase catalytic domain"/>
    <property type="match status" value="1"/>
</dbReference>
<feature type="binding site" evidence="9">
    <location>
        <position position="111"/>
    </location>
    <ligand>
        <name>anthranilate</name>
        <dbReference type="ChEBI" id="CHEBI:16567"/>
        <label>1</label>
    </ligand>
</feature>
<keyword evidence="5 9" id="KW-0822">Tryptophan biosynthesis</keyword>
<comment type="subunit">
    <text evidence="9">Homodimer.</text>
</comment>
<keyword evidence="6 9" id="KW-0057">Aromatic amino acid biosynthesis</keyword>
<dbReference type="NCBIfam" id="TIGR01245">
    <property type="entry name" value="trpD"/>
    <property type="match status" value="1"/>
</dbReference>
<dbReference type="FunFam" id="3.40.1030.10:FF:000002">
    <property type="entry name" value="Anthranilate phosphoribosyltransferase"/>
    <property type="match status" value="1"/>
</dbReference>
<feature type="binding site" evidence="9">
    <location>
        <begin position="90"/>
        <end position="93"/>
    </location>
    <ligand>
        <name>5-phospho-alpha-D-ribose 1-diphosphate</name>
        <dbReference type="ChEBI" id="CHEBI:58017"/>
    </ligand>
</feature>
<feature type="binding site" evidence="9">
    <location>
        <position position="92"/>
    </location>
    <ligand>
        <name>Mg(2+)</name>
        <dbReference type="ChEBI" id="CHEBI:18420"/>
        <label>1</label>
    </ligand>
</feature>
<evidence type="ECO:0000313" key="12">
    <source>
        <dbReference type="EMBL" id="KTD07102.1"/>
    </source>
</evidence>
<evidence type="ECO:0000313" key="14">
    <source>
        <dbReference type="Proteomes" id="UP000054715"/>
    </source>
</evidence>
<dbReference type="Proteomes" id="UP000054715">
    <property type="component" value="Unassembled WGS sequence"/>
</dbReference>
<dbReference type="UniPathway" id="UPA00035">
    <property type="reaction ID" value="UER00041"/>
</dbReference>
<reference evidence="12 14" key="1">
    <citation type="submission" date="2015-11" db="EMBL/GenBank/DDBJ databases">
        <title>Genomic analysis of 38 Legionella species identifies large and diverse effector repertoires.</title>
        <authorList>
            <person name="Burstein D."/>
            <person name="Amaro F."/>
            <person name="Zusman T."/>
            <person name="Lifshitz Z."/>
            <person name="Cohen O."/>
            <person name="Gilbert J.A."/>
            <person name="Pupko T."/>
            <person name="Shuman H.A."/>
            <person name="Segal G."/>
        </authorList>
    </citation>
    <scope>NUCLEOTIDE SEQUENCE [LARGE SCALE GENOMIC DNA]</scope>
    <source>
        <strain evidence="12 14">JA-26-G1-E2</strain>
    </source>
</reference>
<evidence type="ECO:0000313" key="15">
    <source>
        <dbReference type="Proteomes" id="UP000093336"/>
    </source>
</evidence>
<accession>A0A0W0UGT4</accession>
<sequence>MNTNKLFEQLIARENLSTSQMQSIMQACMQGELSDVQIATFLALMRAKGETVEELTAAATVMMELAHHIDLGDDLIDIVGTGGDGKNTFNVSTISSFVVAAAGVNVAKHGNRSVSSRSGSADLLLHAGFELKLSDGQLKECMRQCHVSFLFAPHFHQAMQYARNARQQLGIRTLFNLLGPLVNPARVKKQVVGVFAKHWLEPLAKVLVNLGSQRVLVINSRDGMDEVSISAVTDIVEYQNGQYKQWSINPNDYGCYHPTLDKIIVDSPAQSLTLAKEVFEGQQGPARDIVLLNAALALYCANPNVSFNEAIMKAKQTIDSGEAGRRFEQLKNLTHRAKNEHSS</sequence>
<dbReference type="SUPFAM" id="SSF47648">
    <property type="entry name" value="Nucleoside phosphorylase/phosphoribosyltransferase N-terminal domain"/>
    <property type="match status" value="1"/>
</dbReference>
<proteinExistence type="inferred from homology"/>
<dbReference type="InterPro" id="IPR005940">
    <property type="entry name" value="Anthranilate_Pribosyl_Tfrase"/>
</dbReference>
<feature type="binding site" evidence="9">
    <location>
        <position position="80"/>
    </location>
    <ligand>
        <name>anthranilate</name>
        <dbReference type="ChEBI" id="CHEBI:16567"/>
        <label>1</label>
    </ligand>
</feature>
<keyword evidence="3 9" id="KW-0328">Glycosyltransferase</keyword>
<evidence type="ECO:0000259" key="10">
    <source>
        <dbReference type="Pfam" id="PF00591"/>
    </source>
</evidence>
<dbReference type="InterPro" id="IPR036320">
    <property type="entry name" value="Glycosyl_Trfase_fam3_N_dom_sf"/>
</dbReference>
<evidence type="ECO:0000256" key="9">
    <source>
        <dbReference type="HAMAP-Rule" id="MF_00211"/>
    </source>
</evidence>
<dbReference type="GO" id="GO:0005829">
    <property type="term" value="C:cytosol"/>
    <property type="evidence" value="ECO:0007669"/>
    <property type="project" value="TreeGrafter"/>
</dbReference>
<comment type="pathway">
    <text evidence="1 9">Amino-acid biosynthesis; L-tryptophan biosynthesis; L-tryptophan from chorismate: step 2/5.</text>
</comment>
<keyword evidence="15" id="KW-1185">Reference proteome</keyword>
<evidence type="ECO:0000256" key="7">
    <source>
        <dbReference type="ARBA" id="ARBA00052328"/>
    </source>
</evidence>
<reference evidence="13 15" key="2">
    <citation type="submission" date="2016-05" db="EMBL/GenBank/DDBJ databases">
        <authorList>
            <person name="Prochazka B."/>
            <person name="Indra A."/>
            <person name="Hasenberger P."/>
            <person name="Blaschitz M."/>
            <person name="Wagner L."/>
            <person name="Wewalka G."/>
            <person name="Sorschag S."/>
            <person name="Schmid D."/>
            <person name="Ruppitsch W."/>
        </authorList>
    </citation>
    <scope>NUCLEOTIDE SEQUENCE [LARGE SCALE GENOMIC DNA]</scope>
    <source>
        <strain evidence="13 15">974010_12</strain>
    </source>
</reference>
<dbReference type="Proteomes" id="UP000093336">
    <property type="component" value="Unassembled WGS sequence"/>
</dbReference>
<evidence type="ECO:0000256" key="1">
    <source>
        <dbReference type="ARBA" id="ARBA00004907"/>
    </source>
</evidence>
<dbReference type="GO" id="GO:0000162">
    <property type="term" value="P:L-tryptophan biosynthetic process"/>
    <property type="evidence" value="ECO:0007669"/>
    <property type="project" value="UniProtKB-UniRule"/>
</dbReference>
<keyword evidence="9" id="KW-0479">Metal-binding</keyword>
<evidence type="ECO:0000256" key="8">
    <source>
        <dbReference type="ARBA" id="ARBA00061188"/>
    </source>
</evidence>
<protein>
    <recommendedName>
        <fullName evidence="9">Anthranilate phosphoribosyltransferase</fullName>
        <ecNumber evidence="9">2.4.2.18</ecNumber>
    </recommendedName>
</protein>
<comment type="similarity">
    <text evidence="9">Belongs to the anthranilate phosphoribosyltransferase family.</text>
</comment>
<dbReference type="EMBL" id="LNYG01000013">
    <property type="protein sequence ID" value="KTD07102.1"/>
    <property type="molecule type" value="Genomic_DNA"/>
</dbReference>
<dbReference type="PATRIC" id="fig|455.5.peg.1369"/>
<evidence type="ECO:0000256" key="5">
    <source>
        <dbReference type="ARBA" id="ARBA00022822"/>
    </source>
</evidence>
<evidence type="ECO:0000256" key="3">
    <source>
        <dbReference type="ARBA" id="ARBA00022676"/>
    </source>
</evidence>
<dbReference type="GO" id="GO:0000287">
    <property type="term" value="F:magnesium ion binding"/>
    <property type="evidence" value="ECO:0007669"/>
    <property type="project" value="UniProtKB-UniRule"/>
</dbReference>